<dbReference type="Proteomes" id="UP000266841">
    <property type="component" value="Unassembled WGS sequence"/>
</dbReference>
<proteinExistence type="predicted"/>
<keyword evidence="2" id="KW-1185">Reference proteome</keyword>
<comment type="caution">
    <text evidence="1">The sequence shown here is derived from an EMBL/GenBank/DDBJ whole genome shotgun (WGS) entry which is preliminary data.</text>
</comment>
<evidence type="ECO:0000313" key="2">
    <source>
        <dbReference type="Proteomes" id="UP000266841"/>
    </source>
</evidence>
<reference evidence="1 2" key="1">
    <citation type="journal article" date="2012" name="Genome Biol.">
        <title>Genome and low-iron response of an oceanic diatom adapted to chronic iron limitation.</title>
        <authorList>
            <person name="Lommer M."/>
            <person name="Specht M."/>
            <person name="Roy A.S."/>
            <person name="Kraemer L."/>
            <person name="Andreson R."/>
            <person name="Gutowska M.A."/>
            <person name="Wolf J."/>
            <person name="Bergner S.V."/>
            <person name="Schilhabel M.B."/>
            <person name="Klostermeier U.C."/>
            <person name="Beiko R.G."/>
            <person name="Rosenstiel P."/>
            <person name="Hippler M."/>
            <person name="Laroche J."/>
        </authorList>
    </citation>
    <scope>NUCLEOTIDE SEQUENCE [LARGE SCALE GENOMIC DNA]</scope>
    <source>
        <strain evidence="1 2">CCMP1005</strain>
    </source>
</reference>
<dbReference type="EMBL" id="AGNL01006682">
    <property type="protein sequence ID" value="EJK71859.1"/>
    <property type="molecule type" value="Genomic_DNA"/>
</dbReference>
<name>K0T404_THAOC</name>
<evidence type="ECO:0000313" key="1">
    <source>
        <dbReference type="EMBL" id="EJK71859.1"/>
    </source>
</evidence>
<gene>
    <name evidence="1" type="ORF">THAOC_06660</name>
</gene>
<accession>K0T404</accession>
<protein>
    <submittedName>
        <fullName evidence="1">Uncharacterized protein</fullName>
    </submittedName>
</protein>
<dbReference type="AlphaFoldDB" id="K0T404"/>
<organism evidence="1 2">
    <name type="scientific">Thalassiosira oceanica</name>
    <name type="common">Marine diatom</name>
    <dbReference type="NCBI Taxonomy" id="159749"/>
    <lineage>
        <taxon>Eukaryota</taxon>
        <taxon>Sar</taxon>
        <taxon>Stramenopiles</taxon>
        <taxon>Ochrophyta</taxon>
        <taxon>Bacillariophyta</taxon>
        <taxon>Coscinodiscophyceae</taxon>
        <taxon>Thalassiosirophycidae</taxon>
        <taxon>Thalassiosirales</taxon>
        <taxon>Thalassiosiraceae</taxon>
        <taxon>Thalassiosira</taxon>
    </lineage>
</organism>
<sequence>MQRVSTIHHVLQFPSPRLLIRGISPFLRSIISANPLTGLNCSSSVYRVVIAIRNICLVPEIGSWLFYLLGRIR</sequence>